<feature type="compositionally biased region" description="Low complexity" evidence="1">
    <location>
        <begin position="444"/>
        <end position="454"/>
    </location>
</feature>
<feature type="transmembrane region" description="Helical" evidence="2">
    <location>
        <begin position="483"/>
        <end position="503"/>
    </location>
</feature>
<keyword evidence="2" id="KW-1133">Transmembrane helix</keyword>
<proteinExistence type="predicted"/>
<feature type="region of interest" description="Disordered" evidence="1">
    <location>
        <begin position="444"/>
        <end position="479"/>
    </location>
</feature>
<name>A0A075B4A1_ROZAC</name>
<organism evidence="3 4">
    <name type="scientific">Rozella allomycis (strain CSF55)</name>
    <dbReference type="NCBI Taxonomy" id="988480"/>
    <lineage>
        <taxon>Eukaryota</taxon>
        <taxon>Fungi</taxon>
        <taxon>Fungi incertae sedis</taxon>
        <taxon>Cryptomycota</taxon>
        <taxon>Cryptomycota incertae sedis</taxon>
        <taxon>Rozella</taxon>
    </lineage>
</organism>
<reference evidence="3 4" key="1">
    <citation type="journal article" date="2013" name="Curr. Biol.">
        <title>Shared signatures of parasitism and phylogenomics unite Cryptomycota and microsporidia.</title>
        <authorList>
            <person name="James T.Y."/>
            <person name="Pelin A."/>
            <person name="Bonen L."/>
            <person name="Ahrendt S."/>
            <person name="Sain D."/>
            <person name="Corradi N."/>
            <person name="Stajich J.E."/>
        </authorList>
    </citation>
    <scope>NUCLEOTIDE SEQUENCE [LARGE SCALE GENOMIC DNA]</scope>
    <source>
        <strain evidence="3 4">CSF55</strain>
    </source>
</reference>
<evidence type="ECO:0000256" key="2">
    <source>
        <dbReference type="SAM" id="Phobius"/>
    </source>
</evidence>
<keyword evidence="2" id="KW-0472">Membrane</keyword>
<keyword evidence="2" id="KW-0812">Transmembrane</keyword>
<keyword evidence="4" id="KW-1185">Reference proteome</keyword>
<dbReference type="Proteomes" id="UP000030755">
    <property type="component" value="Unassembled WGS sequence"/>
</dbReference>
<gene>
    <name evidence="3" type="ORF">O9G_004049</name>
</gene>
<protein>
    <submittedName>
        <fullName evidence="3">Uncharacterized protein</fullName>
    </submittedName>
</protein>
<dbReference type="AlphaFoldDB" id="A0A075B4A1"/>
<sequence>MAGPATAPPSGEITFEAPPLSYRLYFEDRVDNMGVKIFFEQCKKYKENASIYSKCKEAYQKYAQRASEAEKLVVGSDVKVYVETMLGYFKELREDLIKVAEFIKKVDQDTGNELVEILGIESTVSVESVIKSMKLNAKYLFDIEFGVDENSKRFKFEKVEFVASIVKAGKEIQEFCNEHKKVLFQEHKQLYFKCRDAFEGYMSSSEQNEKLNSPEAYISVMALRLEKFAKDLVEVTDNLVKINGFKQKAFELQTSIKVILAFTGFDEEQMLKEYKAILNGGKPREASKNKRKVKITEDDKIPGDIVFSAPFKSMRYYFEQSVDAQVMLTVINKVMQYCNSNKLEMLKKNKGIYIECKKPFDVYNSKADLAERTYIAPFINLYVENMTEAMKLLVEQLKDATDLISGQFNLDGMKLKDELKFMRQNCKFETSVIIDQMYWAGLPKPTQNKPTTPQRLPLPANNNFNKRISQNSNQPDSENKNNMLVIFGPTILVLLVIGGVIYMKKKKGRKY</sequence>
<evidence type="ECO:0000313" key="3">
    <source>
        <dbReference type="EMBL" id="EPZ36145.1"/>
    </source>
</evidence>
<feature type="compositionally biased region" description="Polar residues" evidence="1">
    <location>
        <begin position="460"/>
        <end position="479"/>
    </location>
</feature>
<dbReference type="HOGENOM" id="CLU_533348_0_0_1"/>
<dbReference type="EMBL" id="KE560649">
    <property type="protein sequence ID" value="EPZ36145.1"/>
    <property type="molecule type" value="Genomic_DNA"/>
</dbReference>
<evidence type="ECO:0000256" key="1">
    <source>
        <dbReference type="SAM" id="MobiDB-lite"/>
    </source>
</evidence>
<accession>A0A075B4A1</accession>
<evidence type="ECO:0000313" key="4">
    <source>
        <dbReference type="Proteomes" id="UP000030755"/>
    </source>
</evidence>